<evidence type="ECO:0000256" key="4">
    <source>
        <dbReference type="ARBA" id="ARBA00038277"/>
    </source>
</evidence>
<dbReference type="PROSITE" id="PS51683">
    <property type="entry name" value="SAM_OMT_II"/>
    <property type="match status" value="1"/>
</dbReference>
<dbReference type="Gene3D" id="3.40.50.150">
    <property type="entry name" value="Vaccinia Virus protein VP39"/>
    <property type="match status" value="1"/>
</dbReference>
<keyword evidence="2" id="KW-0808">Transferase</keyword>
<feature type="domain" description="O-methyltransferase C-terminal" evidence="5">
    <location>
        <begin position="137"/>
        <end position="354"/>
    </location>
</feature>
<evidence type="ECO:0008006" key="9">
    <source>
        <dbReference type="Google" id="ProtNLM"/>
    </source>
</evidence>
<dbReference type="InterPro" id="IPR036388">
    <property type="entry name" value="WH-like_DNA-bd_sf"/>
</dbReference>
<dbReference type="Proteomes" id="UP001420932">
    <property type="component" value="Unassembled WGS sequence"/>
</dbReference>
<keyword evidence="8" id="KW-1185">Reference proteome</keyword>
<evidence type="ECO:0000259" key="6">
    <source>
        <dbReference type="Pfam" id="PF08100"/>
    </source>
</evidence>
<evidence type="ECO:0000313" key="8">
    <source>
        <dbReference type="Proteomes" id="UP001420932"/>
    </source>
</evidence>
<dbReference type="Pfam" id="PF00891">
    <property type="entry name" value="Methyltransf_2"/>
    <property type="match status" value="1"/>
</dbReference>
<evidence type="ECO:0000256" key="1">
    <source>
        <dbReference type="ARBA" id="ARBA00022603"/>
    </source>
</evidence>
<dbReference type="InterPro" id="IPR036390">
    <property type="entry name" value="WH_DNA-bd_sf"/>
</dbReference>
<dbReference type="EMBL" id="JBBNAF010000006">
    <property type="protein sequence ID" value="KAK9135786.1"/>
    <property type="molecule type" value="Genomic_DNA"/>
</dbReference>
<dbReference type="AlphaFoldDB" id="A0AAP0JKJ5"/>
<dbReference type="GO" id="GO:0046983">
    <property type="term" value="F:protein dimerization activity"/>
    <property type="evidence" value="ECO:0007669"/>
    <property type="project" value="InterPro"/>
</dbReference>
<accession>A0AAP0JKJ5</accession>
<dbReference type="PANTHER" id="PTHR11746">
    <property type="entry name" value="O-METHYLTRANSFERASE"/>
    <property type="match status" value="1"/>
</dbReference>
<comment type="caution">
    <text evidence="7">The sequence shown here is derived from an EMBL/GenBank/DDBJ whole genome shotgun (WGS) entry which is preliminary data.</text>
</comment>
<dbReference type="Gene3D" id="1.10.10.10">
    <property type="entry name" value="Winged helix-like DNA-binding domain superfamily/Winged helix DNA-binding domain"/>
    <property type="match status" value="1"/>
</dbReference>
<gene>
    <name evidence="7" type="ORF">Syun_015116</name>
</gene>
<organism evidence="7 8">
    <name type="scientific">Stephania yunnanensis</name>
    <dbReference type="NCBI Taxonomy" id="152371"/>
    <lineage>
        <taxon>Eukaryota</taxon>
        <taxon>Viridiplantae</taxon>
        <taxon>Streptophyta</taxon>
        <taxon>Embryophyta</taxon>
        <taxon>Tracheophyta</taxon>
        <taxon>Spermatophyta</taxon>
        <taxon>Magnoliopsida</taxon>
        <taxon>Ranunculales</taxon>
        <taxon>Menispermaceae</taxon>
        <taxon>Menispermoideae</taxon>
        <taxon>Cissampelideae</taxon>
        <taxon>Stephania</taxon>
    </lineage>
</organism>
<dbReference type="Pfam" id="PF08100">
    <property type="entry name" value="Dimerisation"/>
    <property type="match status" value="1"/>
</dbReference>
<dbReference type="SUPFAM" id="SSF53335">
    <property type="entry name" value="S-adenosyl-L-methionine-dependent methyltransferases"/>
    <property type="match status" value="1"/>
</dbReference>
<dbReference type="InterPro" id="IPR012967">
    <property type="entry name" value="COMT_dimerisation"/>
</dbReference>
<dbReference type="InterPro" id="IPR029063">
    <property type="entry name" value="SAM-dependent_MTases_sf"/>
</dbReference>
<reference evidence="7 8" key="1">
    <citation type="submission" date="2024-01" db="EMBL/GenBank/DDBJ databases">
        <title>Genome assemblies of Stephania.</title>
        <authorList>
            <person name="Yang L."/>
        </authorList>
    </citation>
    <scope>NUCLEOTIDE SEQUENCE [LARGE SCALE GENOMIC DNA]</scope>
    <source>
        <strain evidence="7">YNDBR</strain>
        <tissue evidence="7">Leaf</tissue>
    </source>
</reference>
<evidence type="ECO:0000313" key="7">
    <source>
        <dbReference type="EMBL" id="KAK9135786.1"/>
    </source>
</evidence>
<keyword evidence="3" id="KW-0949">S-adenosyl-L-methionine</keyword>
<protein>
    <recommendedName>
        <fullName evidence="9">O-methyltransferase</fullName>
    </recommendedName>
</protein>
<evidence type="ECO:0000256" key="2">
    <source>
        <dbReference type="ARBA" id="ARBA00022679"/>
    </source>
</evidence>
<name>A0AAP0JKJ5_9MAGN</name>
<dbReference type="InterPro" id="IPR001077">
    <property type="entry name" value="COMT_C"/>
</dbReference>
<dbReference type="GO" id="GO:0032259">
    <property type="term" value="P:methylation"/>
    <property type="evidence" value="ECO:0007669"/>
    <property type="project" value="UniProtKB-KW"/>
</dbReference>
<evidence type="ECO:0000256" key="3">
    <source>
        <dbReference type="ARBA" id="ARBA00022691"/>
    </source>
</evidence>
<evidence type="ECO:0000259" key="5">
    <source>
        <dbReference type="Pfam" id="PF00891"/>
    </source>
</evidence>
<dbReference type="GO" id="GO:0008171">
    <property type="term" value="F:O-methyltransferase activity"/>
    <property type="evidence" value="ECO:0007669"/>
    <property type="project" value="InterPro"/>
</dbReference>
<keyword evidence="1" id="KW-0489">Methyltransferase</keyword>
<sequence>MEEIGNRREKTVGENDYADEEQRAEIDMWRYFFGFSEMAALKCAIELGIAEAMEAHGRAGISLSELATALNCSSSYLYRIIRFLAHLKFLKEKCSDATNGAKLYTLTPLGRLLMKQGERGMAALVLLETSPVMLAPWQALSGRVRNNDRPAFEAAHGEDIWDFAAENQNHSKLINEAMACDARMVVPAIVNGCADVFDGVDSVVDVGGGDGTTLGMLVKAFPWIKGINFDLPHVVSVAPERNSVEHIGGDMFKAVPQANAAFLMWVLHDWCDEECIEILKKCREAIPKVKGKVIIVDAVIEEADDEQDKEQDDDNYKLKGAKLMLDMVMMAHTNRGKERTQEEWQYVLDKAGFSRPRTKSSALPSVYQIPSCYHALIQFELQSKQNLLEFVMAKIRLPKDRSSVVNLTASHFSLAPSA</sequence>
<dbReference type="InterPro" id="IPR016461">
    <property type="entry name" value="COMT-like"/>
</dbReference>
<feature type="domain" description="O-methyltransferase dimerisation" evidence="6">
    <location>
        <begin position="29"/>
        <end position="115"/>
    </location>
</feature>
<comment type="similarity">
    <text evidence="4">Belongs to the class I-like SAM-binding methyltransferase superfamily. Cation-independent O-methyltransferase family.</text>
</comment>
<proteinExistence type="inferred from homology"/>
<dbReference type="FunFam" id="3.40.50.150:FF:000294">
    <property type="entry name" value="O-methyltransferase family protein"/>
    <property type="match status" value="1"/>
</dbReference>
<dbReference type="SUPFAM" id="SSF46785">
    <property type="entry name" value="Winged helix' DNA-binding domain"/>
    <property type="match status" value="1"/>
</dbReference>